<comment type="caution">
    <text evidence="2">The sequence shown here is derived from an EMBL/GenBank/DDBJ whole genome shotgun (WGS) entry which is preliminary data.</text>
</comment>
<organism evidence="2 3">
    <name type="scientific">Phytophthora fragariaefolia</name>
    <dbReference type="NCBI Taxonomy" id="1490495"/>
    <lineage>
        <taxon>Eukaryota</taxon>
        <taxon>Sar</taxon>
        <taxon>Stramenopiles</taxon>
        <taxon>Oomycota</taxon>
        <taxon>Peronosporomycetes</taxon>
        <taxon>Peronosporales</taxon>
        <taxon>Peronosporaceae</taxon>
        <taxon>Phytophthora</taxon>
    </lineage>
</organism>
<gene>
    <name evidence="2" type="ORF">Pfra01_001666700</name>
</gene>
<sequence>MSSSSAPTSAASSWQKRAGRQKQQASSKLGSWFVGKFAGGKSKNRLLREHDEETAQTLRRRPVGTLSAVTNQQQANAARREELGRPKPMRQKSFLRQQLQEMKRQSAEALQLAQKRMDGQALAEEDERDLEEKSSSSSSSSSSGDSSSSDDEDDCRGLRVVDDPDDVLRGSLSSNPARSRCSSSRRSSTSSRRRSLAEEQQEREDEILAHETQRDEYSQEVNRRLSQATQLYAEAISALNYALHPERQPDMEPSPKPLLLGVKKGSANMPKSEWI</sequence>
<feature type="region of interest" description="Disordered" evidence="1">
    <location>
        <begin position="244"/>
        <end position="275"/>
    </location>
</feature>
<evidence type="ECO:0000256" key="1">
    <source>
        <dbReference type="SAM" id="MobiDB-lite"/>
    </source>
</evidence>
<dbReference type="AlphaFoldDB" id="A0A9W6XUC9"/>
<feature type="compositionally biased region" description="Polar residues" evidence="1">
    <location>
        <begin position="67"/>
        <end position="76"/>
    </location>
</feature>
<evidence type="ECO:0000313" key="3">
    <source>
        <dbReference type="Proteomes" id="UP001165121"/>
    </source>
</evidence>
<feature type="compositionally biased region" description="Basic and acidic residues" evidence="1">
    <location>
        <begin position="206"/>
        <end position="222"/>
    </location>
</feature>
<feature type="compositionally biased region" description="Low complexity" evidence="1">
    <location>
        <begin position="171"/>
        <end position="190"/>
    </location>
</feature>
<accession>A0A9W6XUC9</accession>
<reference evidence="2" key="1">
    <citation type="submission" date="2023-04" db="EMBL/GenBank/DDBJ databases">
        <title>Phytophthora fragariaefolia NBRC 109709.</title>
        <authorList>
            <person name="Ichikawa N."/>
            <person name="Sato H."/>
            <person name="Tonouchi N."/>
        </authorList>
    </citation>
    <scope>NUCLEOTIDE SEQUENCE</scope>
    <source>
        <strain evidence="2">NBRC 109709</strain>
    </source>
</reference>
<evidence type="ECO:0000313" key="2">
    <source>
        <dbReference type="EMBL" id="GMF45907.1"/>
    </source>
</evidence>
<feature type="compositionally biased region" description="Low complexity" evidence="1">
    <location>
        <begin position="1"/>
        <end position="13"/>
    </location>
</feature>
<dbReference type="EMBL" id="BSXT01001893">
    <property type="protein sequence ID" value="GMF45907.1"/>
    <property type="molecule type" value="Genomic_DNA"/>
</dbReference>
<keyword evidence="3" id="KW-1185">Reference proteome</keyword>
<dbReference type="OrthoDB" id="121234at2759"/>
<feature type="region of interest" description="Disordered" evidence="1">
    <location>
        <begin position="1"/>
        <end position="222"/>
    </location>
</feature>
<dbReference type="Proteomes" id="UP001165121">
    <property type="component" value="Unassembled WGS sequence"/>
</dbReference>
<name>A0A9W6XUC9_9STRA</name>
<feature type="compositionally biased region" description="Low complexity" evidence="1">
    <location>
        <begin position="135"/>
        <end position="147"/>
    </location>
</feature>
<feature type="compositionally biased region" description="Basic and acidic residues" evidence="1">
    <location>
        <begin position="155"/>
        <end position="168"/>
    </location>
</feature>
<protein>
    <submittedName>
        <fullName evidence="2">Unnamed protein product</fullName>
    </submittedName>
</protein>
<proteinExistence type="predicted"/>